<feature type="binding site" evidence="3">
    <location>
        <position position="39"/>
    </location>
    <ligand>
        <name>ATP</name>
        <dbReference type="ChEBI" id="CHEBI:30616"/>
    </ligand>
</feature>
<dbReference type="PROSITE" id="PS00107">
    <property type="entry name" value="PROTEIN_KINASE_ATP"/>
    <property type="match status" value="1"/>
</dbReference>
<dbReference type="Proteomes" id="UP000319576">
    <property type="component" value="Chromosome"/>
</dbReference>
<keyword evidence="5" id="KW-0808">Transferase</keyword>
<gene>
    <name evidence="5" type="primary">pknB_15</name>
    <name evidence="5" type="ORF">ETAA1_18650</name>
</gene>
<evidence type="ECO:0000313" key="6">
    <source>
        <dbReference type="Proteomes" id="UP000319576"/>
    </source>
</evidence>
<dbReference type="InterPro" id="IPR011009">
    <property type="entry name" value="Kinase-like_dom_sf"/>
</dbReference>
<dbReference type="InterPro" id="IPR045269">
    <property type="entry name" value="Atg1-like"/>
</dbReference>
<keyword evidence="1 3" id="KW-0547">Nucleotide-binding</keyword>
<dbReference type="OrthoDB" id="9801841at2"/>
<proteinExistence type="predicted"/>
<keyword evidence="5" id="KW-0418">Kinase</keyword>
<dbReference type="CDD" id="cd14014">
    <property type="entry name" value="STKc_PknB_like"/>
    <property type="match status" value="1"/>
</dbReference>
<keyword evidence="2 3" id="KW-0067">ATP-binding</keyword>
<name>A0A517XR04_9BACT</name>
<feature type="domain" description="Protein kinase" evidence="4">
    <location>
        <begin position="10"/>
        <end position="280"/>
    </location>
</feature>
<evidence type="ECO:0000256" key="1">
    <source>
        <dbReference type="ARBA" id="ARBA00022741"/>
    </source>
</evidence>
<sequence length="452" mass="49233">MVGRTALGKYTLVRPLGAGSNAEVFLAQQPRGGPPVVVKVIHPHVTEHPKFRQLFDAEVRSMANFQHPYAVRLIDAAYTDPLGPCLVMEYVPGVTLEAVVNLERVLEPERAGRLLGFLGHALQAAHEVGIIHRDLKPANLMVLDAGTPHESLKVMDFGFAGFSTKPHIQLAELTGHGPIHAIGTPAYVSPEMIRGDPVDTRSDLYSVGVILYELLTGRLPFTHRTQEKLLAAHVKDSPPRFHKIGCGHVPPATEMAVHLALSKYANERQQCARELVADFGRGLGIDFWEATAPAGWEPPAEPEVIVPPAPSAEPRRAARPDPFRVASVFEIALPERMAAAKIRGFVEDFAGQVVSSEPGLILLQLGLPHGYKQPGTSSGIFGWLGTARRPAVQKGNEPIEVQLHMDKPDPQLTRLRVEVACRPVAGYTPGNLAGWRDRCDKVSSILRQYLGA</sequence>
<dbReference type="AlphaFoldDB" id="A0A517XR04"/>
<dbReference type="PANTHER" id="PTHR24348:SF68">
    <property type="entry name" value="SERINE_THREONINE-PROTEIN KINASE ATG1C"/>
    <property type="match status" value="1"/>
</dbReference>
<reference evidence="5 6" key="1">
    <citation type="submission" date="2019-02" db="EMBL/GenBank/DDBJ databases">
        <title>Deep-cultivation of Planctomycetes and their phenomic and genomic characterization uncovers novel biology.</title>
        <authorList>
            <person name="Wiegand S."/>
            <person name="Jogler M."/>
            <person name="Boedeker C."/>
            <person name="Pinto D."/>
            <person name="Vollmers J."/>
            <person name="Rivas-Marin E."/>
            <person name="Kohn T."/>
            <person name="Peeters S.H."/>
            <person name="Heuer A."/>
            <person name="Rast P."/>
            <person name="Oberbeckmann S."/>
            <person name="Bunk B."/>
            <person name="Jeske O."/>
            <person name="Meyerdierks A."/>
            <person name="Storesund J.E."/>
            <person name="Kallscheuer N."/>
            <person name="Luecker S."/>
            <person name="Lage O.M."/>
            <person name="Pohl T."/>
            <person name="Merkel B.J."/>
            <person name="Hornburger P."/>
            <person name="Mueller R.-W."/>
            <person name="Bruemmer F."/>
            <person name="Labrenz M."/>
            <person name="Spormann A.M."/>
            <person name="Op den Camp H."/>
            <person name="Overmann J."/>
            <person name="Amann R."/>
            <person name="Jetten M.S.M."/>
            <person name="Mascher T."/>
            <person name="Medema M.H."/>
            <person name="Devos D.P."/>
            <person name="Kaster A.-K."/>
            <person name="Ovreas L."/>
            <person name="Rohde M."/>
            <person name="Galperin M.Y."/>
            <person name="Jogler C."/>
        </authorList>
    </citation>
    <scope>NUCLEOTIDE SEQUENCE [LARGE SCALE GENOMIC DNA]</scope>
    <source>
        <strain evidence="5 6">ETA_A1</strain>
    </source>
</reference>
<dbReference type="InterPro" id="IPR017441">
    <property type="entry name" value="Protein_kinase_ATP_BS"/>
</dbReference>
<dbReference type="PROSITE" id="PS00108">
    <property type="entry name" value="PROTEIN_KINASE_ST"/>
    <property type="match status" value="1"/>
</dbReference>
<dbReference type="InterPro" id="IPR008271">
    <property type="entry name" value="Ser/Thr_kinase_AS"/>
</dbReference>
<accession>A0A517XR04</accession>
<evidence type="ECO:0000313" key="5">
    <source>
        <dbReference type="EMBL" id="QDU19926.1"/>
    </source>
</evidence>
<protein>
    <submittedName>
        <fullName evidence="5">Serine/threonine-protein kinase PknB</fullName>
        <ecNumber evidence="5">2.7.11.1</ecNumber>
    </submittedName>
</protein>
<dbReference type="EMBL" id="CP036273">
    <property type="protein sequence ID" value="QDU19926.1"/>
    <property type="molecule type" value="Genomic_DNA"/>
</dbReference>
<dbReference type="GO" id="GO:0004674">
    <property type="term" value="F:protein serine/threonine kinase activity"/>
    <property type="evidence" value="ECO:0007669"/>
    <property type="project" value="UniProtKB-EC"/>
</dbReference>
<dbReference type="RefSeq" id="WP_145236642.1">
    <property type="nucleotide sequence ID" value="NZ_CP036273.1"/>
</dbReference>
<dbReference type="GO" id="GO:0005737">
    <property type="term" value="C:cytoplasm"/>
    <property type="evidence" value="ECO:0007669"/>
    <property type="project" value="TreeGrafter"/>
</dbReference>
<dbReference type="PANTHER" id="PTHR24348">
    <property type="entry name" value="SERINE/THREONINE-PROTEIN KINASE UNC-51-RELATED"/>
    <property type="match status" value="1"/>
</dbReference>
<dbReference type="PROSITE" id="PS50011">
    <property type="entry name" value="PROTEIN_KINASE_DOM"/>
    <property type="match status" value="1"/>
</dbReference>
<evidence type="ECO:0000259" key="4">
    <source>
        <dbReference type="PROSITE" id="PS50011"/>
    </source>
</evidence>
<dbReference type="Gene3D" id="3.30.200.20">
    <property type="entry name" value="Phosphorylase Kinase, domain 1"/>
    <property type="match status" value="1"/>
</dbReference>
<evidence type="ECO:0000256" key="2">
    <source>
        <dbReference type="ARBA" id="ARBA00022840"/>
    </source>
</evidence>
<dbReference type="GO" id="GO:0005524">
    <property type="term" value="F:ATP binding"/>
    <property type="evidence" value="ECO:0007669"/>
    <property type="project" value="UniProtKB-UniRule"/>
</dbReference>
<dbReference type="Gene3D" id="1.10.510.10">
    <property type="entry name" value="Transferase(Phosphotransferase) domain 1"/>
    <property type="match status" value="1"/>
</dbReference>
<dbReference type="InterPro" id="IPR000719">
    <property type="entry name" value="Prot_kinase_dom"/>
</dbReference>
<dbReference type="EC" id="2.7.11.1" evidence="5"/>
<evidence type="ECO:0000256" key="3">
    <source>
        <dbReference type="PROSITE-ProRule" id="PRU10141"/>
    </source>
</evidence>
<dbReference type="Pfam" id="PF00069">
    <property type="entry name" value="Pkinase"/>
    <property type="match status" value="1"/>
</dbReference>
<organism evidence="5 6">
    <name type="scientific">Urbifossiella limnaea</name>
    <dbReference type="NCBI Taxonomy" id="2528023"/>
    <lineage>
        <taxon>Bacteria</taxon>
        <taxon>Pseudomonadati</taxon>
        <taxon>Planctomycetota</taxon>
        <taxon>Planctomycetia</taxon>
        <taxon>Gemmatales</taxon>
        <taxon>Gemmataceae</taxon>
        <taxon>Urbifossiella</taxon>
    </lineage>
</organism>
<dbReference type="SMART" id="SM00220">
    <property type="entry name" value="S_TKc"/>
    <property type="match status" value="1"/>
</dbReference>
<keyword evidence="6" id="KW-1185">Reference proteome</keyword>
<dbReference type="SUPFAM" id="SSF56112">
    <property type="entry name" value="Protein kinase-like (PK-like)"/>
    <property type="match status" value="1"/>
</dbReference>
<dbReference type="KEGG" id="uli:ETAA1_18650"/>